<dbReference type="EMBL" id="JAQIZZ010000010">
    <property type="protein sequence ID" value="KAJ5523002.1"/>
    <property type="molecule type" value="Genomic_DNA"/>
</dbReference>
<sequence length="412" mass="45356">MTSYRHPYCETDSGSASAAAARLPYNDSIPGFDLKAGNRFNFGALEPFSAKTEPFSIPISTHDTFWYLSGRSDNTLDEYDADGSTGYGNDSGVLTPSTTTDTNTLPLDDEHAADMGPPGWAASNVTLHHSVGTPLSPEPTVLLTELQKAAEDVSQIVGRFGFKMASQLQQFRCKEALFANRKHLQLPSLRYADSFTCRLTKIFQKPVSLRGEAPLLWWLWDALLECSTPSVSSTGCTLDFTPTRRTDIILPCSISIQLCTRDGVDKIGLTAVYGGDFMERRIFDAPVARFHFPDPGFDKSTVALAIDQPPYSGDGSFKDALDYLMPRPASIWRSAMSIVPAEEKRLAHALAKTCKAKDDYMYNLSEENDSQCKRLIRRLPPVARQFIEDEGLVGKERGPYSKSANGPPGPKD</sequence>
<evidence type="ECO:0000313" key="3">
    <source>
        <dbReference type="Proteomes" id="UP001220324"/>
    </source>
</evidence>
<feature type="compositionally biased region" description="Low complexity" evidence="1">
    <location>
        <begin position="94"/>
        <end position="103"/>
    </location>
</feature>
<reference evidence="2 3" key="1">
    <citation type="journal article" date="2023" name="IMA Fungus">
        <title>Comparative genomic study of the Penicillium genus elucidates a diverse pangenome and 15 lateral gene transfer events.</title>
        <authorList>
            <person name="Petersen C."/>
            <person name="Sorensen T."/>
            <person name="Nielsen M.R."/>
            <person name="Sondergaard T.E."/>
            <person name="Sorensen J.L."/>
            <person name="Fitzpatrick D.A."/>
            <person name="Frisvad J.C."/>
            <person name="Nielsen K.L."/>
        </authorList>
    </citation>
    <scope>NUCLEOTIDE SEQUENCE [LARGE SCALE GENOMIC DNA]</scope>
    <source>
        <strain evidence="2 3">IBT 35679</strain>
    </source>
</reference>
<comment type="caution">
    <text evidence="2">The sequence shown here is derived from an EMBL/GenBank/DDBJ whole genome shotgun (WGS) entry which is preliminary data.</text>
</comment>
<protein>
    <submittedName>
        <fullName evidence="2">Uncharacterized protein</fullName>
    </submittedName>
</protein>
<feature type="region of interest" description="Disordered" evidence="1">
    <location>
        <begin position="388"/>
        <end position="412"/>
    </location>
</feature>
<feature type="region of interest" description="Disordered" evidence="1">
    <location>
        <begin position="82"/>
        <end position="103"/>
    </location>
</feature>
<gene>
    <name evidence="2" type="ORF">N7494_013188</name>
</gene>
<proteinExistence type="predicted"/>
<evidence type="ECO:0000256" key="1">
    <source>
        <dbReference type="SAM" id="MobiDB-lite"/>
    </source>
</evidence>
<accession>A0AAD6G841</accession>
<organism evidence="2 3">
    <name type="scientific">Penicillium frequentans</name>
    <dbReference type="NCBI Taxonomy" id="3151616"/>
    <lineage>
        <taxon>Eukaryota</taxon>
        <taxon>Fungi</taxon>
        <taxon>Dikarya</taxon>
        <taxon>Ascomycota</taxon>
        <taxon>Pezizomycotina</taxon>
        <taxon>Eurotiomycetes</taxon>
        <taxon>Eurotiomycetidae</taxon>
        <taxon>Eurotiales</taxon>
        <taxon>Aspergillaceae</taxon>
        <taxon>Penicillium</taxon>
    </lineage>
</organism>
<keyword evidence="3" id="KW-1185">Reference proteome</keyword>
<dbReference type="Proteomes" id="UP001220324">
    <property type="component" value="Unassembled WGS sequence"/>
</dbReference>
<evidence type="ECO:0000313" key="2">
    <source>
        <dbReference type="EMBL" id="KAJ5523002.1"/>
    </source>
</evidence>
<name>A0AAD6G841_9EURO</name>
<dbReference type="AlphaFoldDB" id="A0AAD6G841"/>